<dbReference type="Proteomes" id="UP001146120">
    <property type="component" value="Unassembled WGS sequence"/>
</dbReference>
<evidence type="ECO:0000313" key="2">
    <source>
        <dbReference type="Proteomes" id="UP001146120"/>
    </source>
</evidence>
<evidence type="ECO:0000313" key="1">
    <source>
        <dbReference type="EMBL" id="DBA01945.1"/>
    </source>
</evidence>
<gene>
    <name evidence="1" type="ORF">N0F65_006678</name>
</gene>
<sequence>MLAIQGTVSCALCNKRLAVSKTAQDGNPVPYVPEEWVTFEWKFICTHGWAEHDRGRGQMPCHHVQTTGCPFRFTIQIYDQHLLSFQRMCKRRKYEDFYDYFIKNWHRCKY</sequence>
<proteinExistence type="predicted"/>
<comment type="caution">
    <text evidence="1">The sequence shown here is derived from an EMBL/GenBank/DDBJ whole genome shotgun (WGS) entry which is preliminary data.</text>
</comment>
<reference evidence="1" key="1">
    <citation type="submission" date="2022-11" db="EMBL/GenBank/DDBJ databases">
        <authorList>
            <person name="Morgan W.R."/>
            <person name="Tartar A."/>
        </authorList>
    </citation>
    <scope>NUCLEOTIDE SEQUENCE</scope>
    <source>
        <strain evidence="1">ARSEF 373</strain>
    </source>
</reference>
<name>A0AAV2Z836_9STRA</name>
<dbReference type="AlphaFoldDB" id="A0AAV2Z836"/>
<protein>
    <submittedName>
        <fullName evidence="1">Uncharacterized protein</fullName>
    </submittedName>
</protein>
<organism evidence="1 2">
    <name type="scientific">Lagenidium giganteum</name>
    <dbReference type="NCBI Taxonomy" id="4803"/>
    <lineage>
        <taxon>Eukaryota</taxon>
        <taxon>Sar</taxon>
        <taxon>Stramenopiles</taxon>
        <taxon>Oomycota</taxon>
        <taxon>Peronosporomycetes</taxon>
        <taxon>Pythiales</taxon>
        <taxon>Pythiaceae</taxon>
    </lineage>
</organism>
<accession>A0AAV2Z836</accession>
<reference evidence="1" key="2">
    <citation type="journal article" date="2023" name="Microbiol Resour">
        <title>Decontamination and Annotation of the Draft Genome Sequence of the Oomycete Lagenidium giganteum ARSEF 373.</title>
        <authorList>
            <person name="Morgan W.R."/>
            <person name="Tartar A."/>
        </authorList>
    </citation>
    <scope>NUCLEOTIDE SEQUENCE</scope>
    <source>
        <strain evidence="1">ARSEF 373</strain>
    </source>
</reference>
<keyword evidence="2" id="KW-1185">Reference proteome</keyword>
<dbReference type="EMBL" id="DAKRPA010000038">
    <property type="protein sequence ID" value="DBA01945.1"/>
    <property type="molecule type" value="Genomic_DNA"/>
</dbReference>